<dbReference type="Pfam" id="PF01451">
    <property type="entry name" value="LMWPc"/>
    <property type="match status" value="1"/>
</dbReference>
<dbReference type="RefSeq" id="WP_336405317.1">
    <property type="nucleotide sequence ID" value="NZ_JBAPLU010000018.1"/>
</dbReference>
<comment type="caution">
    <text evidence="2">The sequence shown here is derived from an EMBL/GenBank/DDBJ whole genome shotgun (WGS) entry which is preliminary data.</text>
</comment>
<dbReference type="Gene3D" id="3.40.50.2300">
    <property type="match status" value="1"/>
</dbReference>
<evidence type="ECO:0000313" key="3">
    <source>
        <dbReference type="Proteomes" id="UP001361570"/>
    </source>
</evidence>
<proteinExistence type="predicted"/>
<sequence>MTFVCTGNICRSAVAERMTRRGLQDWLPGDADQIEVTSAGTAAVVGSAMHPASRRALELRGVPGKGHVAKQLTEETVAGSDLVITMTEEQRAAVLALYPRGLRKVFTLREAVGLLRTLPPVVAPMGADGEAHARALVALLADARRNRVTEPGQDDVADPIGQPAQAHVEVAQAIEKRLGRLLRALVLPEFAAELWAPAPVLQSVERVQSSSSSSSSVKNAA</sequence>
<dbReference type="PANTHER" id="PTHR11717">
    <property type="entry name" value="LOW MOLECULAR WEIGHT PROTEIN TYROSINE PHOSPHATASE"/>
    <property type="match status" value="1"/>
</dbReference>
<protein>
    <recommendedName>
        <fullName evidence="1">Phosphotyrosine protein phosphatase I domain-containing protein</fullName>
    </recommendedName>
</protein>
<reference evidence="2 3" key="1">
    <citation type="submission" date="2024-03" db="EMBL/GenBank/DDBJ databases">
        <title>Draft genome sequence of Klenkia sp. LSe6-5.</title>
        <authorList>
            <person name="Duangmal K."/>
            <person name="Chantavorakit T."/>
        </authorList>
    </citation>
    <scope>NUCLEOTIDE SEQUENCE [LARGE SCALE GENOMIC DNA]</scope>
    <source>
        <strain evidence="2 3">LSe6-5</strain>
    </source>
</reference>
<evidence type="ECO:0000259" key="1">
    <source>
        <dbReference type="SMART" id="SM00226"/>
    </source>
</evidence>
<dbReference type="PANTHER" id="PTHR11717:SF31">
    <property type="entry name" value="LOW MOLECULAR WEIGHT PROTEIN-TYROSINE-PHOSPHATASE ETP-RELATED"/>
    <property type="match status" value="1"/>
</dbReference>
<dbReference type="Proteomes" id="UP001361570">
    <property type="component" value="Unassembled WGS sequence"/>
</dbReference>
<name>A0ABU8DWJ3_9ACTN</name>
<evidence type="ECO:0000313" key="2">
    <source>
        <dbReference type="EMBL" id="MEI4273194.1"/>
    </source>
</evidence>
<dbReference type="SMART" id="SM00226">
    <property type="entry name" value="LMWPc"/>
    <property type="match status" value="1"/>
</dbReference>
<dbReference type="EMBL" id="JBAPLU010000018">
    <property type="protein sequence ID" value="MEI4273194.1"/>
    <property type="molecule type" value="Genomic_DNA"/>
</dbReference>
<dbReference type="InterPro" id="IPR023485">
    <property type="entry name" value="Ptyr_pPase"/>
</dbReference>
<accession>A0ABU8DWJ3</accession>
<feature type="domain" description="Phosphotyrosine protein phosphatase I" evidence="1">
    <location>
        <begin position="2"/>
        <end position="184"/>
    </location>
</feature>
<organism evidence="2 3">
    <name type="scientific">Klenkia sesuvii</name>
    <dbReference type="NCBI Taxonomy" id="3103137"/>
    <lineage>
        <taxon>Bacteria</taxon>
        <taxon>Bacillati</taxon>
        <taxon>Actinomycetota</taxon>
        <taxon>Actinomycetes</taxon>
        <taxon>Geodermatophilales</taxon>
        <taxon>Geodermatophilaceae</taxon>
        <taxon>Klenkia</taxon>
    </lineage>
</organism>
<dbReference type="SUPFAM" id="SSF52788">
    <property type="entry name" value="Phosphotyrosine protein phosphatases I"/>
    <property type="match status" value="1"/>
</dbReference>
<keyword evidence="3" id="KW-1185">Reference proteome</keyword>
<dbReference type="InterPro" id="IPR036196">
    <property type="entry name" value="Ptyr_pPase_sf"/>
</dbReference>
<dbReference type="InterPro" id="IPR050438">
    <property type="entry name" value="LMW_PTPase"/>
</dbReference>
<gene>
    <name evidence="2" type="ORF">TEK04_15820</name>
</gene>